<dbReference type="Gene3D" id="3.90.1150.10">
    <property type="entry name" value="Aspartate Aminotransferase, domain 1"/>
    <property type="match status" value="1"/>
</dbReference>
<accession>A0ABW5DHH6</accession>
<dbReference type="Pfam" id="PF00155">
    <property type="entry name" value="Aminotran_1_2"/>
    <property type="match status" value="1"/>
</dbReference>
<keyword evidence="4" id="KW-0663">Pyridoxal phosphate</keyword>
<dbReference type="InterPro" id="IPR015422">
    <property type="entry name" value="PyrdxlP-dep_Trfase_small"/>
</dbReference>
<dbReference type="SUPFAM" id="SSF53383">
    <property type="entry name" value="PLP-dependent transferases"/>
    <property type="match status" value="1"/>
</dbReference>
<evidence type="ECO:0000256" key="2">
    <source>
        <dbReference type="ARBA" id="ARBA00022576"/>
    </source>
</evidence>
<dbReference type="InterPro" id="IPR004839">
    <property type="entry name" value="Aminotransferase_I/II_large"/>
</dbReference>
<evidence type="ECO:0000256" key="3">
    <source>
        <dbReference type="ARBA" id="ARBA00022679"/>
    </source>
</evidence>
<dbReference type="Proteomes" id="UP001597373">
    <property type="component" value="Unassembled WGS sequence"/>
</dbReference>
<name>A0ABW5DHH6_9HYPH</name>
<evidence type="ECO:0000256" key="1">
    <source>
        <dbReference type="ARBA" id="ARBA00001933"/>
    </source>
</evidence>
<keyword evidence="7" id="KW-1185">Reference proteome</keyword>
<dbReference type="Gene3D" id="3.40.640.10">
    <property type="entry name" value="Type I PLP-dependent aspartate aminotransferase-like (Major domain)"/>
    <property type="match status" value="1"/>
</dbReference>
<keyword evidence="2 6" id="KW-0032">Aminotransferase</keyword>
<comment type="caution">
    <text evidence="6">The sequence shown here is derived from an EMBL/GenBank/DDBJ whole genome shotgun (WGS) entry which is preliminary data.</text>
</comment>
<evidence type="ECO:0000313" key="6">
    <source>
        <dbReference type="EMBL" id="MFD2260165.1"/>
    </source>
</evidence>
<gene>
    <name evidence="6" type="ORF">ACFSMZ_10370</name>
</gene>
<dbReference type="GO" id="GO:0008483">
    <property type="term" value="F:transaminase activity"/>
    <property type="evidence" value="ECO:0007669"/>
    <property type="project" value="UniProtKB-KW"/>
</dbReference>
<evidence type="ECO:0000313" key="7">
    <source>
        <dbReference type="Proteomes" id="UP001597373"/>
    </source>
</evidence>
<dbReference type="InterPro" id="IPR050859">
    <property type="entry name" value="Class-I_PLP-dep_aminotransf"/>
</dbReference>
<reference evidence="7" key="1">
    <citation type="journal article" date="2019" name="Int. J. Syst. Evol. Microbiol.">
        <title>The Global Catalogue of Microorganisms (GCM) 10K type strain sequencing project: providing services to taxonomists for standard genome sequencing and annotation.</title>
        <authorList>
            <consortium name="The Broad Institute Genomics Platform"/>
            <consortium name="The Broad Institute Genome Sequencing Center for Infectious Disease"/>
            <person name="Wu L."/>
            <person name="Ma J."/>
        </authorList>
    </citation>
    <scope>NUCLEOTIDE SEQUENCE [LARGE SCALE GENOMIC DNA]</scope>
    <source>
        <strain evidence="7">KCTC 23707</strain>
    </source>
</reference>
<dbReference type="PANTHER" id="PTHR42790">
    <property type="entry name" value="AMINOTRANSFERASE"/>
    <property type="match status" value="1"/>
</dbReference>
<dbReference type="InterPro" id="IPR015424">
    <property type="entry name" value="PyrdxlP-dep_Trfase"/>
</dbReference>
<protein>
    <submittedName>
        <fullName evidence="6">PLP-dependent aminotransferase family protein</fullName>
    </submittedName>
</protein>
<sequence length="396" mass="43448">MTDNLQNCALSRRGAKMRASEIRELLKLLDKPGMISFAGGIPDPALFDVQAYRDAYASILAEDANALQYSTTEGYAPLRRWIASYMNAKGVPCNESHILITHGSQQALDLIGKLFIDPESEIVTLAPTYLGALQSFSAYEPSYRAVRFANGKAETNITSARILYLVPDFANPTGETLSVEDRKAAIELAHRTGAVIVEDAAYTELRFEGESVPPIAALDAEMSGSFEDTRTLFCGTFSKTLAPGLRIGWICGPTALIQKLTLIKQASDLHTATINQQVTYRIAADQFEQAVAKAKEVYKVRRDAMLNALRKYAPKGMEWTEPAGGLFVWVKLPEQLDAAKLLEKAVERNFAFVPGGAFFPDGTGSNYLRLSYSLLPEETIDLGIKKLCELVAEEMA</sequence>
<dbReference type="CDD" id="cd00609">
    <property type="entry name" value="AAT_like"/>
    <property type="match status" value="1"/>
</dbReference>
<dbReference type="InterPro" id="IPR015421">
    <property type="entry name" value="PyrdxlP-dep_Trfase_major"/>
</dbReference>
<organism evidence="6 7">
    <name type="scientific">Chelativorans composti</name>
    <dbReference type="NCBI Taxonomy" id="768533"/>
    <lineage>
        <taxon>Bacteria</taxon>
        <taxon>Pseudomonadati</taxon>
        <taxon>Pseudomonadota</taxon>
        <taxon>Alphaproteobacteria</taxon>
        <taxon>Hyphomicrobiales</taxon>
        <taxon>Phyllobacteriaceae</taxon>
        <taxon>Chelativorans</taxon>
    </lineage>
</organism>
<feature type="domain" description="Aminotransferase class I/classII large" evidence="5">
    <location>
        <begin position="49"/>
        <end position="386"/>
    </location>
</feature>
<dbReference type="PANTHER" id="PTHR42790:SF19">
    <property type="entry name" value="KYNURENINE_ALPHA-AMINOADIPATE AMINOTRANSFERASE, MITOCHONDRIAL"/>
    <property type="match status" value="1"/>
</dbReference>
<keyword evidence="3" id="KW-0808">Transferase</keyword>
<evidence type="ECO:0000259" key="5">
    <source>
        <dbReference type="Pfam" id="PF00155"/>
    </source>
</evidence>
<comment type="cofactor">
    <cofactor evidence="1">
        <name>pyridoxal 5'-phosphate</name>
        <dbReference type="ChEBI" id="CHEBI:597326"/>
    </cofactor>
</comment>
<dbReference type="RefSeq" id="WP_345099321.1">
    <property type="nucleotide sequence ID" value="NZ_BAABGS010000051.1"/>
</dbReference>
<dbReference type="EMBL" id="JBHUIR010000035">
    <property type="protein sequence ID" value="MFD2260165.1"/>
    <property type="molecule type" value="Genomic_DNA"/>
</dbReference>
<evidence type="ECO:0000256" key="4">
    <source>
        <dbReference type="ARBA" id="ARBA00022898"/>
    </source>
</evidence>
<proteinExistence type="predicted"/>